<evidence type="ECO:0000256" key="3">
    <source>
        <dbReference type="ARBA" id="ARBA00023015"/>
    </source>
</evidence>
<dbReference type="GO" id="GO:0005634">
    <property type="term" value="C:nucleus"/>
    <property type="evidence" value="ECO:0007669"/>
    <property type="project" value="UniProtKB-SubCell"/>
</dbReference>
<evidence type="ECO:0000259" key="8">
    <source>
        <dbReference type="PROSITE" id="PS50048"/>
    </source>
</evidence>
<dbReference type="Pfam" id="PF00172">
    <property type="entry name" value="Zn_clus"/>
    <property type="match status" value="1"/>
</dbReference>
<dbReference type="EMBL" id="JAJTJA010000002">
    <property type="protein sequence ID" value="KAH8703016.1"/>
    <property type="molecule type" value="Genomic_DNA"/>
</dbReference>
<evidence type="ECO:0000313" key="9">
    <source>
        <dbReference type="EMBL" id="KAH8703016.1"/>
    </source>
</evidence>
<evidence type="ECO:0000256" key="1">
    <source>
        <dbReference type="ARBA" id="ARBA00004123"/>
    </source>
</evidence>
<dbReference type="GO" id="GO:0000981">
    <property type="term" value="F:DNA-binding transcription factor activity, RNA polymerase II-specific"/>
    <property type="evidence" value="ECO:0007669"/>
    <property type="project" value="InterPro"/>
</dbReference>
<reference evidence="9" key="1">
    <citation type="submission" date="2021-12" db="EMBL/GenBank/DDBJ databases">
        <title>Convergent genome expansion in fungi linked to evolution of root-endophyte symbiosis.</title>
        <authorList>
            <consortium name="DOE Joint Genome Institute"/>
            <person name="Ke Y.-H."/>
            <person name="Bonito G."/>
            <person name="Liao H.-L."/>
            <person name="Looney B."/>
            <person name="Rojas-Flechas A."/>
            <person name="Nash J."/>
            <person name="Hameed K."/>
            <person name="Schadt C."/>
            <person name="Martin F."/>
            <person name="Crous P.W."/>
            <person name="Miettinen O."/>
            <person name="Magnuson J.K."/>
            <person name="Labbe J."/>
            <person name="Jacobson D."/>
            <person name="Doktycz M.J."/>
            <person name="Veneault-Fourrey C."/>
            <person name="Kuo A."/>
            <person name="Mondo S."/>
            <person name="Calhoun S."/>
            <person name="Riley R."/>
            <person name="Ohm R."/>
            <person name="LaButti K."/>
            <person name="Andreopoulos B."/>
            <person name="Pangilinan J."/>
            <person name="Nolan M."/>
            <person name="Tritt A."/>
            <person name="Clum A."/>
            <person name="Lipzen A."/>
            <person name="Daum C."/>
            <person name="Barry K."/>
            <person name="Grigoriev I.V."/>
            <person name="Vilgalys R."/>
        </authorList>
    </citation>
    <scope>NUCLEOTIDE SEQUENCE</scope>
    <source>
        <strain evidence="9">PMI_201</strain>
    </source>
</reference>
<dbReference type="InterPro" id="IPR036864">
    <property type="entry name" value="Zn2-C6_fun-type_DNA-bd_sf"/>
</dbReference>
<dbReference type="PANTHER" id="PTHR31001:SF50">
    <property type="entry name" value="ZN(II)2CYS6 TRANSCRIPTION FACTOR (EUROFUNG)"/>
    <property type="match status" value="1"/>
</dbReference>
<feature type="region of interest" description="Disordered" evidence="7">
    <location>
        <begin position="155"/>
        <end position="182"/>
    </location>
</feature>
<accession>A0AAD4KWV9</accession>
<dbReference type="PANTHER" id="PTHR31001">
    <property type="entry name" value="UNCHARACTERIZED TRANSCRIPTIONAL REGULATORY PROTEIN"/>
    <property type="match status" value="1"/>
</dbReference>
<dbReference type="CDD" id="cd00067">
    <property type="entry name" value="GAL4"/>
    <property type="match status" value="1"/>
</dbReference>
<gene>
    <name evidence="9" type="ORF">BGW36DRAFT_457390</name>
</gene>
<keyword evidence="4" id="KW-0238">DNA-binding</keyword>
<feature type="compositionally biased region" description="Acidic residues" evidence="7">
    <location>
        <begin position="161"/>
        <end position="178"/>
    </location>
</feature>
<keyword evidence="5" id="KW-0804">Transcription</keyword>
<name>A0AAD4KWV9_9EURO</name>
<evidence type="ECO:0000256" key="2">
    <source>
        <dbReference type="ARBA" id="ARBA00022723"/>
    </source>
</evidence>
<sequence>MNGYLDSGFHVENLRHSCLRCRKRKVRCDRILPCSNCIRSQVQCVFPEGIKKRRPKESHTHITDPHTHLLNDEVLSRIEKLEQKLDHLSQNGSFPPAVDYSLTNASILVSADSIPTTTFSLSEDFGRLAVHKGKSRYVSSKLWQVLADEAKEMENVLDSSASEEEGVDDDNEKDDDGEGKEGQIESAWTTNFIFNGSLFGHRSHFRDLSRFHPPEQKALYLVMVYEKNIAPLVPILHWPTMRGFIIDTIEHKVPPNKNLECLVFAIYFAATTSLSPNQCYSNMGVTRDVILNGFRCAIQHAITRANILNTQSLELLQGVVLFLTAVRQVDDTKFVWSMTGLVVRISQGLGLHRDGSLLGLMPFDTEMRRRLWWHIVLLDMRSSEEQGTDQQIFEGSYDTLFPSNVDDNDIYPKMKSDPLPRTGCFTGMTFALIRCEVARALSRVTSTIATSRPNSSHSKFHAQQENEEIYRDIADCINKKYISVCDKSIPMQRVCILLARLVLANLWIVVFIHGEKRPGNVNNNNLDYIAQGASPQCREKLIITSLQIIETTYALESRPDTYMWSWLFRANAHWSYVAFVLSELCLRPSSQIAQQAWNVINLVQDKWKLTSGHRKGMLWRPIRHLMHKATIIHTEQLMAISNTDGMLASNSTLVEEAGKGKDLEKPYLTVDKHRRTVTSPTLCDGDQYQDAQPSFQYESNVTSNTSMDLGNAEVIPATDLLDWTIVSSMTNWNYL</sequence>
<dbReference type="RefSeq" id="XP_046076034.1">
    <property type="nucleotide sequence ID" value="XM_046221965.1"/>
</dbReference>
<proteinExistence type="predicted"/>
<organism evidence="9 10">
    <name type="scientific">Talaromyces proteolyticus</name>
    <dbReference type="NCBI Taxonomy" id="1131652"/>
    <lineage>
        <taxon>Eukaryota</taxon>
        <taxon>Fungi</taxon>
        <taxon>Dikarya</taxon>
        <taxon>Ascomycota</taxon>
        <taxon>Pezizomycotina</taxon>
        <taxon>Eurotiomycetes</taxon>
        <taxon>Eurotiomycetidae</taxon>
        <taxon>Eurotiales</taxon>
        <taxon>Trichocomaceae</taxon>
        <taxon>Talaromyces</taxon>
        <taxon>Talaromyces sect. Bacilispori</taxon>
    </lineage>
</organism>
<dbReference type="InterPro" id="IPR050613">
    <property type="entry name" value="Sec_Metabolite_Reg"/>
</dbReference>
<comment type="subcellular location">
    <subcellularLocation>
        <location evidence="1">Nucleus</location>
    </subcellularLocation>
</comment>
<keyword evidence="3" id="KW-0805">Transcription regulation</keyword>
<evidence type="ECO:0000256" key="6">
    <source>
        <dbReference type="ARBA" id="ARBA00023242"/>
    </source>
</evidence>
<evidence type="ECO:0000256" key="4">
    <source>
        <dbReference type="ARBA" id="ARBA00023125"/>
    </source>
</evidence>
<dbReference type="SMART" id="SM00906">
    <property type="entry name" value="Fungal_trans"/>
    <property type="match status" value="1"/>
</dbReference>
<dbReference type="AlphaFoldDB" id="A0AAD4KWV9"/>
<keyword evidence="2" id="KW-0479">Metal-binding</keyword>
<comment type="caution">
    <text evidence="9">The sequence shown here is derived from an EMBL/GenBank/DDBJ whole genome shotgun (WGS) entry which is preliminary data.</text>
</comment>
<dbReference type="GO" id="GO:0008270">
    <property type="term" value="F:zinc ion binding"/>
    <property type="evidence" value="ECO:0007669"/>
    <property type="project" value="InterPro"/>
</dbReference>
<dbReference type="PROSITE" id="PS50048">
    <property type="entry name" value="ZN2_CY6_FUNGAL_2"/>
    <property type="match status" value="1"/>
</dbReference>
<dbReference type="PROSITE" id="PS00463">
    <property type="entry name" value="ZN2_CY6_FUNGAL_1"/>
    <property type="match status" value="1"/>
</dbReference>
<dbReference type="SUPFAM" id="SSF57701">
    <property type="entry name" value="Zn2/Cys6 DNA-binding domain"/>
    <property type="match status" value="1"/>
</dbReference>
<feature type="domain" description="Zn(2)-C6 fungal-type" evidence="8">
    <location>
        <begin position="17"/>
        <end position="46"/>
    </location>
</feature>
<dbReference type="Pfam" id="PF04082">
    <property type="entry name" value="Fungal_trans"/>
    <property type="match status" value="1"/>
</dbReference>
<dbReference type="GO" id="GO:0003677">
    <property type="term" value="F:DNA binding"/>
    <property type="evidence" value="ECO:0007669"/>
    <property type="project" value="UniProtKB-KW"/>
</dbReference>
<protein>
    <submittedName>
        <fullName evidence="9">Fungal-specific transcription factor domain-containing protein</fullName>
    </submittedName>
</protein>
<dbReference type="InterPro" id="IPR007219">
    <property type="entry name" value="XnlR_reg_dom"/>
</dbReference>
<evidence type="ECO:0000313" key="10">
    <source>
        <dbReference type="Proteomes" id="UP001201262"/>
    </source>
</evidence>
<keyword evidence="10" id="KW-1185">Reference proteome</keyword>
<evidence type="ECO:0000256" key="7">
    <source>
        <dbReference type="SAM" id="MobiDB-lite"/>
    </source>
</evidence>
<evidence type="ECO:0000256" key="5">
    <source>
        <dbReference type="ARBA" id="ARBA00023163"/>
    </source>
</evidence>
<dbReference type="SMART" id="SM00066">
    <property type="entry name" value="GAL4"/>
    <property type="match status" value="1"/>
</dbReference>
<keyword evidence="6" id="KW-0539">Nucleus</keyword>
<dbReference type="GO" id="GO:0006351">
    <property type="term" value="P:DNA-templated transcription"/>
    <property type="evidence" value="ECO:0007669"/>
    <property type="project" value="InterPro"/>
</dbReference>
<dbReference type="InterPro" id="IPR001138">
    <property type="entry name" value="Zn2Cys6_DnaBD"/>
</dbReference>
<dbReference type="Gene3D" id="4.10.240.10">
    <property type="entry name" value="Zn(2)-C6 fungal-type DNA-binding domain"/>
    <property type="match status" value="1"/>
</dbReference>
<dbReference type="CDD" id="cd12148">
    <property type="entry name" value="fungal_TF_MHR"/>
    <property type="match status" value="1"/>
</dbReference>
<dbReference type="Proteomes" id="UP001201262">
    <property type="component" value="Unassembled WGS sequence"/>
</dbReference>
<dbReference type="GeneID" id="70252252"/>